<name>A0ACD3A2B3_9AGAR</name>
<reference evidence="1 2" key="1">
    <citation type="journal article" date="2019" name="Nat. Ecol. Evol.">
        <title>Megaphylogeny resolves global patterns of mushroom evolution.</title>
        <authorList>
            <person name="Varga T."/>
            <person name="Krizsan K."/>
            <person name="Foldi C."/>
            <person name="Dima B."/>
            <person name="Sanchez-Garcia M."/>
            <person name="Sanchez-Ramirez S."/>
            <person name="Szollosi G.J."/>
            <person name="Szarkandi J.G."/>
            <person name="Papp V."/>
            <person name="Albert L."/>
            <person name="Andreopoulos W."/>
            <person name="Angelini C."/>
            <person name="Antonin V."/>
            <person name="Barry K.W."/>
            <person name="Bougher N.L."/>
            <person name="Buchanan P."/>
            <person name="Buyck B."/>
            <person name="Bense V."/>
            <person name="Catcheside P."/>
            <person name="Chovatia M."/>
            <person name="Cooper J."/>
            <person name="Damon W."/>
            <person name="Desjardin D."/>
            <person name="Finy P."/>
            <person name="Geml J."/>
            <person name="Haridas S."/>
            <person name="Hughes K."/>
            <person name="Justo A."/>
            <person name="Karasinski D."/>
            <person name="Kautmanova I."/>
            <person name="Kiss B."/>
            <person name="Kocsube S."/>
            <person name="Kotiranta H."/>
            <person name="LaButti K.M."/>
            <person name="Lechner B.E."/>
            <person name="Liimatainen K."/>
            <person name="Lipzen A."/>
            <person name="Lukacs Z."/>
            <person name="Mihaltcheva S."/>
            <person name="Morgado L.N."/>
            <person name="Niskanen T."/>
            <person name="Noordeloos M.E."/>
            <person name="Ohm R.A."/>
            <person name="Ortiz-Santana B."/>
            <person name="Ovrebo C."/>
            <person name="Racz N."/>
            <person name="Riley R."/>
            <person name="Savchenko A."/>
            <person name="Shiryaev A."/>
            <person name="Soop K."/>
            <person name="Spirin V."/>
            <person name="Szebenyi C."/>
            <person name="Tomsovsky M."/>
            <person name="Tulloss R.E."/>
            <person name="Uehling J."/>
            <person name="Grigoriev I.V."/>
            <person name="Vagvolgyi C."/>
            <person name="Papp T."/>
            <person name="Martin F.M."/>
            <person name="Miettinen O."/>
            <person name="Hibbett D.S."/>
            <person name="Nagy L.G."/>
        </authorList>
    </citation>
    <scope>NUCLEOTIDE SEQUENCE [LARGE SCALE GENOMIC DNA]</scope>
    <source>
        <strain evidence="1 2">NL-1719</strain>
    </source>
</reference>
<organism evidence="1 2">
    <name type="scientific">Pluteus cervinus</name>
    <dbReference type="NCBI Taxonomy" id="181527"/>
    <lineage>
        <taxon>Eukaryota</taxon>
        <taxon>Fungi</taxon>
        <taxon>Dikarya</taxon>
        <taxon>Basidiomycota</taxon>
        <taxon>Agaricomycotina</taxon>
        <taxon>Agaricomycetes</taxon>
        <taxon>Agaricomycetidae</taxon>
        <taxon>Agaricales</taxon>
        <taxon>Pluteineae</taxon>
        <taxon>Pluteaceae</taxon>
        <taxon>Pluteus</taxon>
    </lineage>
</organism>
<protein>
    <submittedName>
        <fullName evidence="1">Uncharacterized protein</fullName>
    </submittedName>
</protein>
<gene>
    <name evidence="1" type="ORF">BDN72DRAFT_905544</name>
</gene>
<evidence type="ECO:0000313" key="1">
    <source>
        <dbReference type="EMBL" id="TFK59791.1"/>
    </source>
</evidence>
<proteinExistence type="predicted"/>
<accession>A0ACD3A2B3</accession>
<evidence type="ECO:0000313" key="2">
    <source>
        <dbReference type="Proteomes" id="UP000308600"/>
    </source>
</evidence>
<dbReference type="Proteomes" id="UP000308600">
    <property type="component" value="Unassembled WGS sequence"/>
</dbReference>
<sequence>MKNGVRTRVLLTAGKQQARRDKATAQRRAEIEAMEEPARNAARMMDVDSGFGGDDVDAAAFILPPGKAGLDPSHEGGECADIQAMLDTVQARTRAPDPRTRRDRGENEQHYWGLQSERLADAYLEFSHRHPCHLPQDFPPPIQQDSDSASGDTLGTLDFWDVSGQKNMSVALQAGHEYLNESLLQFGYLASSPLRPTTAFSIQALKLYRQAHRTCPRFSIEAYCRTLCHVLNIPFPTYLPVQFSHSYDTYLLINRIVDRRVDAALGRNEPNWHIKNSCPACFYALEDEPALKFSALVSMDGNNSLRRINASMHGQRRVDHLDTRTINSDWWLTAGDVDKFKHEVQSSPDVGGDIPNDHNNKESVDDEAQNGEPLSKCRDRWKNAGPEERKRMFALFEETGVFIASCRHRLVVAGCDMIKSGEQYKYPFAVVDKLISVFGSRIGCAYDIGCEFSKSLANSSLAGVATTNRFRLMCGAFHGWAHNRGCQLDFHPLYLPGAGNFDGEGCEHIFSSSNDLARATRHSTKFHRRQAIEEHFNFWNQDKYSLLSTYFTNHYREAQRRIRAYSLELTQLNVKLKLTAADLEADLVDERSYFTQLKTGISLQSNIESQYVNALVRLDTHTREWDDARANANMALSGPGLTNPVAAAHGAQMIVDAAYQNLQFTQMNLVFLETSLNIQRRWTPEHLDYKRYHQENIATSYHKAVNELERLVVLRFSELAKLSVGGLGYKLRRQILKSMTKRSKTIQKCITRYNKEAARLVPPREMVTWKQIADINFLGNFDILRDVGLNFEVQPWAQSKRRNAATAYFKIRRSQEEIIRLNVEVRRLRTWIADEDSATRAAIAKLDATNPILASELSHRWALRSRVNRVHIEQLDKLAKTPGFTGSSTTGVRRAQAMPQSEAPDDGVPFTIPIPIPLTVPSTSPHSNNLQNNTGTPRLEIEQDDGGDQDEWQDCEDIMDDGDGEAMDKLTDFLLGISV</sequence>
<keyword evidence="2" id="KW-1185">Reference proteome</keyword>
<dbReference type="EMBL" id="ML208894">
    <property type="protein sequence ID" value="TFK59791.1"/>
    <property type="molecule type" value="Genomic_DNA"/>
</dbReference>